<comment type="caution">
    <text evidence="10">The sequence shown here is derived from an EMBL/GenBank/DDBJ whole genome shotgun (WGS) entry which is preliminary data.</text>
</comment>
<evidence type="ECO:0000256" key="3">
    <source>
        <dbReference type="ARBA" id="ARBA00022538"/>
    </source>
</evidence>
<reference evidence="10 11" key="1">
    <citation type="submission" date="2020-06" db="EMBL/GenBank/DDBJ databases">
        <title>Actinomadura xiongansis sp. nov., isolated from soil of Baiyangdian.</title>
        <authorList>
            <person name="Zhang X."/>
        </authorList>
    </citation>
    <scope>NUCLEOTIDE SEQUENCE [LARGE SCALE GENOMIC DNA]</scope>
    <source>
        <strain evidence="10 11">HBUM206468</strain>
    </source>
</reference>
<evidence type="ECO:0000256" key="5">
    <source>
        <dbReference type="ARBA" id="ARBA00022958"/>
    </source>
</evidence>
<keyword evidence="2" id="KW-1003">Cell membrane</keyword>
<dbReference type="PANTHER" id="PTHR30607:SF2">
    <property type="entry name" value="POTASSIUM-TRANSPORTING ATPASE POTASSIUM-BINDING SUBUNIT"/>
    <property type="match status" value="1"/>
</dbReference>
<keyword evidence="1" id="KW-0813">Transport</keyword>
<keyword evidence="6 9" id="KW-1133">Transmembrane helix</keyword>
<evidence type="ECO:0000256" key="4">
    <source>
        <dbReference type="ARBA" id="ARBA00022692"/>
    </source>
</evidence>
<sequence length="134" mass="13858">MSTGTAARYLPLRRSRALSCSMLNVGAHGLTEVLYAYTSNVQSNGSAMAGLSGNTPFYNLTMSAAMFIGRYLPIAFVLVLSGRLARQRPVAVTAGTLRTDGVNFVALVVGAALTLALLNVLPALSLGPLADGLG</sequence>
<evidence type="ECO:0000256" key="1">
    <source>
        <dbReference type="ARBA" id="ARBA00022448"/>
    </source>
</evidence>
<dbReference type="Pfam" id="PF03814">
    <property type="entry name" value="KdpA"/>
    <property type="match status" value="1"/>
</dbReference>
<evidence type="ECO:0000313" key="11">
    <source>
        <dbReference type="Proteomes" id="UP000805614"/>
    </source>
</evidence>
<dbReference type="InterPro" id="IPR004623">
    <property type="entry name" value="KdpA"/>
</dbReference>
<organism evidence="10 11">
    <name type="scientific">Actinomadura alba</name>
    <dbReference type="NCBI Taxonomy" id="406431"/>
    <lineage>
        <taxon>Bacteria</taxon>
        <taxon>Bacillati</taxon>
        <taxon>Actinomycetota</taxon>
        <taxon>Actinomycetes</taxon>
        <taxon>Streptosporangiales</taxon>
        <taxon>Thermomonosporaceae</taxon>
        <taxon>Actinomadura</taxon>
    </lineage>
</organism>
<feature type="transmembrane region" description="Helical" evidence="9">
    <location>
        <begin position="57"/>
        <end position="80"/>
    </location>
</feature>
<keyword evidence="4 9" id="KW-0812">Transmembrane</keyword>
<dbReference type="EMBL" id="JABVEC010000008">
    <property type="protein sequence ID" value="MBC6466546.1"/>
    <property type="molecule type" value="Genomic_DNA"/>
</dbReference>
<keyword evidence="3" id="KW-0633">Potassium transport</keyword>
<keyword evidence="7" id="KW-0406">Ion transport</keyword>
<protein>
    <submittedName>
        <fullName evidence="10">Potassium-transporting ATPase subunit KdpA</fullName>
    </submittedName>
</protein>
<dbReference type="PANTHER" id="PTHR30607">
    <property type="entry name" value="POTASSIUM-TRANSPORTING ATPASE A CHAIN"/>
    <property type="match status" value="1"/>
</dbReference>
<feature type="transmembrane region" description="Helical" evidence="9">
    <location>
        <begin position="17"/>
        <end position="37"/>
    </location>
</feature>
<evidence type="ECO:0000313" key="10">
    <source>
        <dbReference type="EMBL" id="MBC6466546.1"/>
    </source>
</evidence>
<keyword evidence="8 9" id="KW-0472">Membrane</keyword>
<evidence type="ECO:0000256" key="8">
    <source>
        <dbReference type="ARBA" id="ARBA00023136"/>
    </source>
</evidence>
<accession>A0ABR7LNW1</accession>
<evidence type="ECO:0000256" key="9">
    <source>
        <dbReference type="SAM" id="Phobius"/>
    </source>
</evidence>
<dbReference type="RefSeq" id="WP_187243547.1">
    <property type="nucleotide sequence ID" value="NZ_BAAAOK010000009.1"/>
</dbReference>
<evidence type="ECO:0000256" key="7">
    <source>
        <dbReference type="ARBA" id="ARBA00023065"/>
    </source>
</evidence>
<feature type="transmembrane region" description="Helical" evidence="9">
    <location>
        <begin position="101"/>
        <end position="124"/>
    </location>
</feature>
<evidence type="ECO:0000256" key="2">
    <source>
        <dbReference type="ARBA" id="ARBA00022475"/>
    </source>
</evidence>
<gene>
    <name evidence="10" type="ORF">HKK74_13680</name>
</gene>
<name>A0ABR7LNW1_9ACTN</name>
<evidence type="ECO:0000256" key="6">
    <source>
        <dbReference type="ARBA" id="ARBA00022989"/>
    </source>
</evidence>
<dbReference type="Proteomes" id="UP000805614">
    <property type="component" value="Unassembled WGS sequence"/>
</dbReference>
<proteinExistence type="predicted"/>
<keyword evidence="11" id="KW-1185">Reference proteome</keyword>
<keyword evidence="5" id="KW-0630">Potassium</keyword>